<name>A0A4P7NCI7_PYROR</name>
<evidence type="ECO:0000313" key="1">
    <source>
        <dbReference type="EMBL" id="QBZ58304.1"/>
    </source>
</evidence>
<gene>
    <name evidence="1" type="ORF">PoMZ_03251</name>
</gene>
<protein>
    <submittedName>
        <fullName evidence="1">Uncharacterized protein</fullName>
    </submittedName>
</protein>
<evidence type="ECO:0000313" key="2">
    <source>
        <dbReference type="Proteomes" id="UP000294847"/>
    </source>
</evidence>
<sequence length="169" mass="19199">MLILYICQFVNPTQLTYNHPLFISIVFCYVQNTPSTRLMKVISAFVSVDISSEKPTPKSSALSTGPQPPILLHDLGLRRHSPTAAEAFSSLDKKPDLLICDIAFLHSPPGGLAIWQFDRSATHRYYHKWDESEKGCIVKTLMSLLRDILRSNTLERTVDLTKRGQYFLF</sequence>
<organism evidence="1 2">
    <name type="scientific">Pyricularia oryzae</name>
    <name type="common">Rice blast fungus</name>
    <name type="synonym">Magnaporthe oryzae</name>
    <dbReference type="NCBI Taxonomy" id="318829"/>
    <lineage>
        <taxon>Eukaryota</taxon>
        <taxon>Fungi</taxon>
        <taxon>Dikarya</taxon>
        <taxon>Ascomycota</taxon>
        <taxon>Pezizomycotina</taxon>
        <taxon>Sordariomycetes</taxon>
        <taxon>Sordariomycetidae</taxon>
        <taxon>Magnaporthales</taxon>
        <taxon>Pyriculariaceae</taxon>
        <taxon>Pyricularia</taxon>
    </lineage>
</organism>
<dbReference type="EMBL" id="CP034206">
    <property type="protein sequence ID" value="QBZ58304.1"/>
    <property type="molecule type" value="Genomic_DNA"/>
</dbReference>
<proteinExistence type="predicted"/>
<dbReference type="AlphaFoldDB" id="A0A4P7NCI7"/>
<reference evidence="1 2" key="1">
    <citation type="journal article" date="2019" name="Mol. Biol. Evol.">
        <title>Blast fungal genomes show frequent chromosomal changes, gene gains and losses, and effector gene turnover.</title>
        <authorList>
            <person name="Gomez Luciano L.B."/>
            <person name="Jason Tsai I."/>
            <person name="Chuma I."/>
            <person name="Tosa Y."/>
            <person name="Chen Y.H."/>
            <person name="Li J.Y."/>
            <person name="Li M.Y."/>
            <person name="Jade Lu M.Y."/>
            <person name="Nakayashiki H."/>
            <person name="Li W.H."/>
        </authorList>
    </citation>
    <scope>NUCLEOTIDE SEQUENCE [LARGE SCALE GENOMIC DNA]</scope>
    <source>
        <strain evidence="1">MZ5-1-6</strain>
    </source>
</reference>
<accession>A0A4P7NCI7</accession>
<dbReference type="Proteomes" id="UP000294847">
    <property type="component" value="Chromosome 3"/>
</dbReference>